<dbReference type="GO" id="GO:0030435">
    <property type="term" value="P:sporulation resulting in formation of a cellular spore"/>
    <property type="evidence" value="ECO:0007669"/>
    <property type="project" value="InterPro"/>
</dbReference>
<keyword evidence="3" id="KW-1133">Transmembrane helix</keyword>
<keyword evidence="1" id="KW-0175">Coiled coil</keyword>
<keyword evidence="3" id="KW-0812">Transmembrane</keyword>
<sequence>MCLQELLKNYLLLPVTQLQLKKRANMKIKIRKRPVLIISMIFSLITTNLFVTPAQAVPNEWIIVGSGWGHGVGLSQYGALGQALEGRSWQDILAHYYPATNLSDAPNDKQITVGISQDKTTVFVRLDKFSDDAQLEMSIDGNPVATIGSGVIIRIESNGASVVTSGGDDGRAESRGSGKRISFRISAGSGLINTTSGTPETNPNSSLSTPGHRFRYGTLNVVYGGDNDGRPDLYTSISMRLVDEYPLGVSEMSSSWPKAALVAQVVASRSYGLGKVNSGLRGNCGCHVYNNTSDQVYIGYSKESDAWRDAVNSATTASGQPAILTFNGNAITAYFASSTGGRTMSTRDAWGGNVAWSQSVEDNWSINARNPNARWGVRMSQDAMAAALGLSNVQTIDVVERFSSGAAKTLIAKDSSGGSVSLTGRTFQARMKLKSTYVVGAVDIALADTLGGIPTQSGFDEFAYRAQQAAADIAALTPQYKAASEKADQAAAQAAESRKKYLNIKKEIEKAQNELAELIKDIEKREAEARNAQSQVTDSIRILYMQGTLDTVSVLFNSASPTEFTENLINLSIFAESQDRIMKKSIELIKLLEQQKQEATARKGELEALLTEANAALKNAKSALADAQIAEEKLKKLIEEKQKIIDAYNKSKK</sequence>
<feature type="coiled-coil region" evidence="1">
    <location>
        <begin position="480"/>
        <end position="535"/>
    </location>
</feature>
<dbReference type="InterPro" id="IPR013693">
    <property type="entry name" value="SpoIID/LytB_N"/>
</dbReference>
<feature type="transmembrane region" description="Helical" evidence="3">
    <location>
        <begin position="35"/>
        <end position="54"/>
    </location>
</feature>
<feature type="compositionally biased region" description="Polar residues" evidence="2">
    <location>
        <begin position="191"/>
        <end position="209"/>
    </location>
</feature>
<feature type="coiled-coil region" evidence="1">
    <location>
        <begin position="582"/>
        <end position="651"/>
    </location>
</feature>
<proteinExistence type="predicted"/>
<comment type="caution">
    <text evidence="5">The sequence shown here is derived from an EMBL/GenBank/DDBJ whole genome shotgun (WGS) entry which is preliminary data.</text>
</comment>
<dbReference type="NCBIfam" id="TIGR02669">
    <property type="entry name" value="SpoIID_LytB"/>
    <property type="match status" value="1"/>
</dbReference>
<evidence type="ECO:0000256" key="3">
    <source>
        <dbReference type="SAM" id="Phobius"/>
    </source>
</evidence>
<keyword evidence="3" id="KW-0472">Membrane</keyword>
<feature type="region of interest" description="Disordered" evidence="2">
    <location>
        <begin position="189"/>
        <end position="210"/>
    </location>
</feature>
<dbReference type="Gene3D" id="6.10.250.3150">
    <property type="match status" value="1"/>
</dbReference>
<accession>A0A094S9Z6</accession>
<name>A0A094S9Z6_9ZZZZ</name>
<evidence type="ECO:0000256" key="2">
    <source>
        <dbReference type="SAM" id="MobiDB-lite"/>
    </source>
</evidence>
<feature type="domain" description="Sporulation stage II protein D amidase enhancer LytB N-terminal" evidence="4">
    <location>
        <begin position="250"/>
        <end position="313"/>
    </location>
</feature>
<evidence type="ECO:0000313" key="5">
    <source>
        <dbReference type="EMBL" id="KGA14828.1"/>
    </source>
</evidence>
<organism evidence="5">
    <name type="scientific">freshwater metagenome</name>
    <dbReference type="NCBI Taxonomy" id="449393"/>
    <lineage>
        <taxon>unclassified sequences</taxon>
        <taxon>metagenomes</taxon>
        <taxon>ecological metagenomes</taxon>
    </lineage>
</organism>
<gene>
    <name evidence="5" type="ORF">GM51_16280</name>
</gene>
<protein>
    <recommendedName>
        <fullName evidence="4">Sporulation stage II protein D amidase enhancer LytB N-terminal domain-containing protein</fullName>
    </recommendedName>
</protein>
<evidence type="ECO:0000259" key="4">
    <source>
        <dbReference type="Pfam" id="PF08486"/>
    </source>
</evidence>
<dbReference type="Pfam" id="PF08486">
    <property type="entry name" value="SpoIID"/>
    <property type="match status" value="1"/>
</dbReference>
<reference evidence="5" key="1">
    <citation type="submission" date="2014-06" db="EMBL/GenBank/DDBJ databases">
        <title>Key roles for freshwater Actinobacteria revealed by deep metagenomic sequencing.</title>
        <authorList>
            <person name="Ghai R."/>
            <person name="Mizuno C.M."/>
            <person name="Picazo A."/>
            <person name="Camacho A."/>
            <person name="Rodriguez-Valera F."/>
        </authorList>
    </citation>
    <scope>NUCLEOTIDE SEQUENCE</scope>
</reference>
<dbReference type="InterPro" id="IPR013486">
    <property type="entry name" value="SpoIID/LytB"/>
</dbReference>
<dbReference type="AlphaFoldDB" id="A0A094S9Z6"/>
<dbReference type="EMBL" id="JNSL01000134">
    <property type="protein sequence ID" value="KGA14828.1"/>
    <property type="molecule type" value="Genomic_DNA"/>
</dbReference>
<evidence type="ECO:0000256" key="1">
    <source>
        <dbReference type="SAM" id="Coils"/>
    </source>
</evidence>